<accession>C7J6J9</accession>
<dbReference type="EMBL" id="AP008215">
    <property type="protein sequence ID" value="BAH94450.1"/>
    <property type="molecule type" value="Genomic_DNA"/>
</dbReference>
<dbReference type="AlphaFoldDB" id="C7J6J9"/>
<reference evidence="2" key="2">
    <citation type="journal article" date="2008" name="Nucleic Acids Res.">
        <title>The rice annotation project database (RAP-DB): 2008 update.</title>
        <authorList>
            <consortium name="The rice annotation project (RAP)"/>
        </authorList>
    </citation>
    <scope>GENOME REANNOTATION</scope>
    <source>
        <strain evidence="2">cv. Nipponbare</strain>
    </source>
</reference>
<name>C7J6J9_ORYSJ</name>
<gene>
    <name evidence="1" type="ordered locus">Os09g0129800</name>
</gene>
<protein>
    <submittedName>
        <fullName evidence="1">Os09g0129800 protein</fullName>
    </submittedName>
</protein>
<reference evidence="1 2" key="1">
    <citation type="journal article" date="2005" name="Nature">
        <title>The map-based sequence of the rice genome.</title>
        <authorList>
            <consortium name="International rice genome sequencing project (IRGSP)"/>
            <person name="Matsumoto T."/>
            <person name="Wu J."/>
            <person name="Kanamori H."/>
            <person name="Katayose Y."/>
            <person name="Fujisawa M."/>
            <person name="Namiki N."/>
            <person name="Mizuno H."/>
            <person name="Yamamoto K."/>
            <person name="Antonio B.A."/>
            <person name="Baba T."/>
            <person name="Sakata K."/>
            <person name="Nagamura Y."/>
            <person name="Aoki H."/>
            <person name="Arikawa K."/>
            <person name="Arita K."/>
            <person name="Bito T."/>
            <person name="Chiden Y."/>
            <person name="Fujitsuka N."/>
            <person name="Fukunaka R."/>
            <person name="Hamada M."/>
            <person name="Harada C."/>
            <person name="Hayashi A."/>
            <person name="Hijishita S."/>
            <person name="Honda M."/>
            <person name="Hosokawa S."/>
            <person name="Ichikawa Y."/>
            <person name="Idonuma A."/>
            <person name="Iijima M."/>
            <person name="Ikeda M."/>
            <person name="Ikeno M."/>
            <person name="Ito K."/>
            <person name="Ito S."/>
            <person name="Ito T."/>
            <person name="Ito Y."/>
            <person name="Ito Y."/>
            <person name="Iwabuchi A."/>
            <person name="Kamiya K."/>
            <person name="Karasawa W."/>
            <person name="Kurita K."/>
            <person name="Katagiri S."/>
            <person name="Kikuta A."/>
            <person name="Kobayashi H."/>
            <person name="Kobayashi N."/>
            <person name="Machita K."/>
            <person name="Maehara T."/>
            <person name="Masukawa M."/>
            <person name="Mizubayashi T."/>
            <person name="Mukai Y."/>
            <person name="Nagasaki H."/>
            <person name="Nagata Y."/>
            <person name="Naito S."/>
            <person name="Nakashima M."/>
            <person name="Nakama Y."/>
            <person name="Nakamichi Y."/>
            <person name="Nakamura M."/>
            <person name="Meguro A."/>
            <person name="Negishi M."/>
            <person name="Ohta I."/>
            <person name="Ohta T."/>
            <person name="Okamoto M."/>
            <person name="Ono N."/>
            <person name="Saji S."/>
            <person name="Sakaguchi M."/>
            <person name="Sakai K."/>
            <person name="Shibata M."/>
            <person name="Shimokawa T."/>
            <person name="Song J."/>
            <person name="Takazaki Y."/>
            <person name="Terasawa K."/>
            <person name="Tsugane M."/>
            <person name="Tsuji K."/>
            <person name="Ueda S."/>
            <person name="Waki K."/>
            <person name="Yamagata H."/>
            <person name="Yamamoto M."/>
            <person name="Yamamoto S."/>
            <person name="Yamane H."/>
            <person name="Yoshiki S."/>
            <person name="Yoshihara R."/>
            <person name="Yukawa K."/>
            <person name="Zhong H."/>
            <person name="Yano M."/>
            <person name="Yuan Q."/>
            <person name="Ouyang S."/>
            <person name="Liu J."/>
            <person name="Jones K.M."/>
            <person name="Gansberger K."/>
            <person name="Moffat K."/>
            <person name="Hill J."/>
            <person name="Bera J."/>
            <person name="Fadrosh D."/>
            <person name="Jin S."/>
            <person name="Johri S."/>
            <person name="Kim M."/>
            <person name="Overton L."/>
            <person name="Reardon M."/>
            <person name="Tsitrin T."/>
            <person name="Vuong H."/>
            <person name="Weaver B."/>
            <person name="Ciecko A."/>
            <person name="Tallon L."/>
            <person name="Jackson J."/>
            <person name="Pai G."/>
            <person name="Aken S.V."/>
            <person name="Utterback T."/>
            <person name="Reidmuller S."/>
            <person name="Feldblyum T."/>
            <person name="Hsiao J."/>
            <person name="Zismann V."/>
            <person name="Iobst S."/>
            <person name="de Vazeille A.R."/>
            <person name="Buell C.R."/>
            <person name="Ying K."/>
            <person name="Li Y."/>
            <person name="Lu T."/>
            <person name="Huang Y."/>
            <person name="Zhao Q."/>
            <person name="Feng Q."/>
            <person name="Zhang L."/>
            <person name="Zhu J."/>
            <person name="Weng Q."/>
            <person name="Mu J."/>
            <person name="Lu Y."/>
            <person name="Fan D."/>
            <person name="Liu Y."/>
            <person name="Guan J."/>
            <person name="Zhang Y."/>
            <person name="Yu S."/>
            <person name="Liu X."/>
            <person name="Zhang Y."/>
            <person name="Hong G."/>
            <person name="Han B."/>
            <person name="Choisne N."/>
            <person name="Demange N."/>
            <person name="Orjeda G."/>
            <person name="Samain S."/>
            <person name="Cattolico L."/>
            <person name="Pelletier E."/>
            <person name="Couloux A."/>
            <person name="Segurens B."/>
            <person name="Wincker P."/>
            <person name="D'Hont A."/>
            <person name="Scarpelli C."/>
            <person name="Weissenbach J."/>
            <person name="Salanoubat M."/>
            <person name="Quetier F."/>
            <person name="Yu Y."/>
            <person name="Kim H.R."/>
            <person name="Rambo T."/>
            <person name="Currie J."/>
            <person name="Collura K."/>
            <person name="Luo M."/>
            <person name="Yang T."/>
            <person name="Ammiraju J.S.S."/>
            <person name="Engler F."/>
            <person name="Soderlund C."/>
            <person name="Wing R.A."/>
            <person name="Palmer L.E."/>
            <person name="de la Bastide M."/>
            <person name="Spiegel L."/>
            <person name="Nascimento L."/>
            <person name="Zutavern T."/>
            <person name="O'Shaughnessy A."/>
            <person name="Dike S."/>
            <person name="Dedhia N."/>
            <person name="Preston R."/>
            <person name="Balija V."/>
            <person name="McCombie W.R."/>
            <person name="Chow T."/>
            <person name="Chen H."/>
            <person name="Chung M."/>
            <person name="Chen C."/>
            <person name="Shaw J."/>
            <person name="Wu H."/>
            <person name="Hsiao K."/>
            <person name="Chao Y."/>
            <person name="Chu M."/>
            <person name="Cheng C."/>
            <person name="Hour A."/>
            <person name="Lee P."/>
            <person name="Lin S."/>
            <person name="Lin Y."/>
            <person name="Liou J."/>
            <person name="Liu S."/>
            <person name="Hsing Y."/>
            <person name="Raghuvanshi S."/>
            <person name="Mohanty A."/>
            <person name="Bharti A.K."/>
            <person name="Gaur A."/>
            <person name="Gupta V."/>
            <person name="Kumar D."/>
            <person name="Ravi V."/>
            <person name="Vij S."/>
            <person name="Kapur A."/>
            <person name="Khurana P."/>
            <person name="Khurana P."/>
            <person name="Khurana J.P."/>
            <person name="Tyagi A.K."/>
            <person name="Gaikwad K."/>
            <person name="Singh A."/>
            <person name="Dalal V."/>
            <person name="Srivastava S."/>
            <person name="Dixit A."/>
            <person name="Pal A.K."/>
            <person name="Ghazi I.A."/>
            <person name="Yadav M."/>
            <person name="Pandit A."/>
            <person name="Bhargava A."/>
            <person name="Sureshbabu K."/>
            <person name="Batra K."/>
            <person name="Sharma T.R."/>
            <person name="Mohapatra T."/>
            <person name="Singh N.K."/>
            <person name="Messing J."/>
            <person name="Nelson A.B."/>
            <person name="Fuks G."/>
            <person name="Kavchok S."/>
            <person name="Keizer G."/>
            <person name="Linton E."/>
            <person name="Llaca V."/>
            <person name="Song R."/>
            <person name="Tanyolac B."/>
            <person name="Young S."/>
            <person name="Ho-Il K."/>
            <person name="Hahn J.H."/>
            <person name="Sangsakoo G."/>
            <person name="Vanavichit A."/>
            <person name="de Mattos Luiz.A.T."/>
            <person name="Zimmer P.D."/>
            <person name="Malone G."/>
            <person name="Dellagostin O."/>
            <person name="de Oliveira A.C."/>
            <person name="Bevan M."/>
            <person name="Bancroft I."/>
            <person name="Minx P."/>
            <person name="Cordum H."/>
            <person name="Wilson R."/>
            <person name="Cheng Z."/>
            <person name="Jin W."/>
            <person name="Jiang J."/>
            <person name="Leong S.A."/>
            <person name="Iwama H."/>
            <person name="Gojobori T."/>
            <person name="Itoh T."/>
            <person name="Niimura Y."/>
            <person name="Fujii Y."/>
            <person name="Habara T."/>
            <person name="Sakai H."/>
            <person name="Sato Y."/>
            <person name="Wilson G."/>
            <person name="Kumar K."/>
            <person name="McCouch S."/>
            <person name="Juretic N."/>
            <person name="Hoen D."/>
            <person name="Wright S."/>
            <person name="Bruskiewich R."/>
            <person name="Bureau T."/>
            <person name="Miyao A."/>
            <person name="Hirochika H."/>
            <person name="Nishikawa T."/>
            <person name="Kadowaki K."/>
            <person name="Sugiura M."/>
            <person name="Burr B."/>
            <person name="Sasaki T."/>
        </authorList>
    </citation>
    <scope>NUCLEOTIDE SEQUENCE [LARGE SCALE GENOMIC DNA]</scope>
    <source>
        <strain evidence="2">cv. Nipponbare</strain>
    </source>
</reference>
<dbReference type="KEGG" id="dosa:Os09g0129800"/>
<sequence length="61" mass="7116">AEGRNIWSNITPCYFSARPAVGIVWVKLDRRCRVVEYSNTPCSRLMEMCLWVIPDYGHKLN</sequence>
<organism evidence="1 2">
    <name type="scientific">Oryza sativa subsp. japonica</name>
    <name type="common">Rice</name>
    <dbReference type="NCBI Taxonomy" id="39947"/>
    <lineage>
        <taxon>Eukaryota</taxon>
        <taxon>Viridiplantae</taxon>
        <taxon>Streptophyta</taxon>
        <taxon>Embryophyta</taxon>
        <taxon>Tracheophyta</taxon>
        <taxon>Spermatophyta</taxon>
        <taxon>Magnoliopsida</taxon>
        <taxon>Liliopsida</taxon>
        <taxon>Poales</taxon>
        <taxon>Poaceae</taxon>
        <taxon>BOP clade</taxon>
        <taxon>Oryzoideae</taxon>
        <taxon>Oryzeae</taxon>
        <taxon>Oryzinae</taxon>
        <taxon>Oryza</taxon>
        <taxon>Oryza sativa</taxon>
    </lineage>
</organism>
<dbReference type="Proteomes" id="UP000000763">
    <property type="component" value="Chromosome 9"/>
</dbReference>
<proteinExistence type="predicted"/>
<evidence type="ECO:0000313" key="1">
    <source>
        <dbReference type="EMBL" id="BAH94450.1"/>
    </source>
</evidence>
<evidence type="ECO:0000313" key="2">
    <source>
        <dbReference type="Proteomes" id="UP000000763"/>
    </source>
</evidence>
<feature type="non-terminal residue" evidence="1">
    <location>
        <position position="1"/>
    </location>
</feature>